<dbReference type="EC" id="2.1.1.-" evidence="2"/>
<sequence>MLRPDVIELRSFYGTALGQSARRILRGRIREFWPDLRRMHVLGLGYATPFLRPFVDESARAVALMPAQQGVVPWPPGAPGLVALGDEFGLPFPDACFDRVLLVHGLEAWDSATDALQEVWRVLAAHGRLLVIVPNRSGLWARQERTPFGHGHPYSQGQIVRQLQAAMFSPLRQEGALYVPPSERRWLLRAAGAWERTGRRISPQFCGVWLAEAEKQVYQARAQRSRRRARLASPVQVPVLSPAPYGPPRA</sequence>
<keyword evidence="2" id="KW-0489">Methyltransferase</keyword>
<dbReference type="RefSeq" id="WP_379904844.1">
    <property type="nucleotide sequence ID" value="NZ_JBHRTR010000036.1"/>
</dbReference>
<evidence type="ECO:0000313" key="3">
    <source>
        <dbReference type="Proteomes" id="UP001595528"/>
    </source>
</evidence>
<feature type="domain" description="Methyltransferase type 11" evidence="1">
    <location>
        <begin position="84"/>
        <end position="130"/>
    </location>
</feature>
<evidence type="ECO:0000259" key="1">
    <source>
        <dbReference type="Pfam" id="PF08241"/>
    </source>
</evidence>
<organism evidence="2 3">
    <name type="scientific">Marinibaculum pumilum</name>
    <dbReference type="NCBI Taxonomy" id="1766165"/>
    <lineage>
        <taxon>Bacteria</taxon>
        <taxon>Pseudomonadati</taxon>
        <taxon>Pseudomonadota</taxon>
        <taxon>Alphaproteobacteria</taxon>
        <taxon>Rhodospirillales</taxon>
        <taxon>Rhodospirillaceae</taxon>
        <taxon>Marinibaculum</taxon>
    </lineage>
</organism>
<dbReference type="SUPFAM" id="SSF53335">
    <property type="entry name" value="S-adenosyl-L-methionine-dependent methyltransferases"/>
    <property type="match status" value="1"/>
</dbReference>
<dbReference type="GO" id="GO:0008168">
    <property type="term" value="F:methyltransferase activity"/>
    <property type="evidence" value="ECO:0007669"/>
    <property type="project" value="UniProtKB-KW"/>
</dbReference>
<protein>
    <submittedName>
        <fullName evidence="2">Class I SAM-dependent methyltransferase</fullName>
        <ecNumber evidence="2">2.1.1.-</ecNumber>
    </submittedName>
</protein>
<dbReference type="InterPro" id="IPR013216">
    <property type="entry name" value="Methyltransf_11"/>
</dbReference>
<dbReference type="Proteomes" id="UP001595528">
    <property type="component" value="Unassembled WGS sequence"/>
</dbReference>
<dbReference type="InterPro" id="IPR029063">
    <property type="entry name" value="SAM-dependent_MTases_sf"/>
</dbReference>
<reference evidence="3" key="1">
    <citation type="journal article" date="2019" name="Int. J. Syst. Evol. Microbiol.">
        <title>The Global Catalogue of Microorganisms (GCM) 10K type strain sequencing project: providing services to taxonomists for standard genome sequencing and annotation.</title>
        <authorList>
            <consortium name="The Broad Institute Genomics Platform"/>
            <consortium name="The Broad Institute Genome Sequencing Center for Infectious Disease"/>
            <person name="Wu L."/>
            <person name="Ma J."/>
        </authorList>
    </citation>
    <scope>NUCLEOTIDE SEQUENCE [LARGE SCALE GENOMIC DNA]</scope>
    <source>
        <strain evidence="3">KCTC 42964</strain>
    </source>
</reference>
<comment type="caution">
    <text evidence="2">The sequence shown here is derived from an EMBL/GenBank/DDBJ whole genome shotgun (WGS) entry which is preliminary data.</text>
</comment>
<dbReference type="GO" id="GO:0032259">
    <property type="term" value="P:methylation"/>
    <property type="evidence" value="ECO:0007669"/>
    <property type="project" value="UniProtKB-KW"/>
</dbReference>
<dbReference type="Pfam" id="PF08241">
    <property type="entry name" value="Methyltransf_11"/>
    <property type="match status" value="1"/>
</dbReference>
<keyword evidence="2" id="KW-0808">Transferase</keyword>
<gene>
    <name evidence="2" type="ORF">ACFOGJ_22555</name>
</gene>
<keyword evidence="3" id="KW-1185">Reference proteome</keyword>
<evidence type="ECO:0000313" key="2">
    <source>
        <dbReference type="EMBL" id="MFC3230049.1"/>
    </source>
</evidence>
<proteinExistence type="predicted"/>
<dbReference type="Gene3D" id="3.40.50.150">
    <property type="entry name" value="Vaccinia Virus protein VP39"/>
    <property type="match status" value="1"/>
</dbReference>
<dbReference type="EMBL" id="JBHRTR010000036">
    <property type="protein sequence ID" value="MFC3230049.1"/>
    <property type="molecule type" value="Genomic_DNA"/>
</dbReference>
<accession>A0ABV7L6J0</accession>
<name>A0ABV7L6J0_9PROT</name>